<evidence type="ECO:0000313" key="8">
    <source>
        <dbReference type="Proteomes" id="UP000001861"/>
    </source>
</evidence>
<evidence type="ECO:0000256" key="2">
    <source>
        <dbReference type="ARBA" id="ARBA00023015"/>
    </source>
</evidence>
<sequence>MQDYKDSLSIGLAFLVQATPSWYRPETQKKKRRDVVSLLSQQPLLNKGDLQGRLAPGFWGKANAAPECPNGRSPIGSDRPYSSVSSPPGSDKSSSTPSSSTPSIFCSRTSSSDLPATASGDSRTSSSGHSSRCSVPPELSREDCVRSKLRVAALLADSQRMYRLEVVQQPKVASEFGTSNLKRLPITPPIIVRLDIQDSMGKPLTPDEELPFLVAHLSLYTEDGTQSLDQGSQLGPQNQETLLYGGLISVNGQGNVRVAETGTPLCHVRTAPFGVVARSEYVAAAGCAY</sequence>
<dbReference type="InterPro" id="IPR037525">
    <property type="entry name" value="Velvet_dom"/>
</dbReference>
<proteinExistence type="predicted"/>
<dbReference type="VEuPathDB" id="FungiDB:CC1G_14883"/>
<dbReference type="AlphaFoldDB" id="D6RNJ6"/>
<evidence type="ECO:0000256" key="5">
    <source>
        <dbReference type="SAM" id="MobiDB-lite"/>
    </source>
</evidence>
<dbReference type="PROSITE" id="PS51821">
    <property type="entry name" value="VELVET"/>
    <property type="match status" value="1"/>
</dbReference>
<protein>
    <recommendedName>
        <fullName evidence="6">Velvet domain-containing protein</fullName>
    </recommendedName>
</protein>
<dbReference type="eggNOG" id="ENOG502SD4K">
    <property type="taxonomic scope" value="Eukaryota"/>
</dbReference>
<reference evidence="7 8" key="1">
    <citation type="journal article" date="2010" name="Proc. Natl. Acad. Sci. U.S.A.">
        <title>Insights into evolution of multicellular fungi from the assembled chromosomes of the mushroom Coprinopsis cinerea (Coprinus cinereus).</title>
        <authorList>
            <person name="Stajich J.E."/>
            <person name="Wilke S.K."/>
            <person name="Ahren D."/>
            <person name="Au C.H."/>
            <person name="Birren B.W."/>
            <person name="Borodovsky M."/>
            <person name="Burns C."/>
            <person name="Canback B."/>
            <person name="Casselton L.A."/>
            <person name="Cheng C.K."/>
            <person name="Deng J."/>
            <person name="Dietrich F.S."/>
            <person name="Fargo D.C."/>
            <person name="Farman M.L."/>
            <person name="Gathman A.C."/>
            <person name="Goldberg J."/>
            <person name="Guigo R."/>
            <person name="Hoegger P.J."/>
            <person name="Hooker J.B."/>
            <person name="Huggins A."/>
            <person name="James T.Y."/>
            <person name="Kamada T."/>
            <person name="Kilaru S."/>
            <person name="Kodira C."/>
            <person name="Kues U."/>
            <person name="Kupfer D."/>
            <person name="Kwan H.S."/>
            <person name="Lomsadze A."/>
            <person name="Li W."/>
            <person name="Lilly W.W."/>
            <person name="Ma L.J."/>
            <person name="Mackey A.J."/>
            <person name="Manning G."/>
            <person name="Martin F."/>
            <person name="Muraguchi H."/>
            <person name="Natvig D.O."/>
            <person name="Palmerini H."/>
            <person name="Ramesh M.A."/>
            <person name="Rehmeyer C.J."/>
            <person name="Roe B.A."/>
            <person name="Shenoy N."/>
            <person name="Stanke M."/>
            <person name="Ter-Hovhannisyan V."/>
            <person name="Tunlid A."/>
            <person name="Velagapudi R."/>
            <person name="Vision T.J."/>
            <person name="Zeng Q."/>
            <person name="Zolan M.E."/>
            <person name="Pukkila P.J."/>
        </authorList>
    </citation>
    <scope>NUCLEOTIDE SEQUENCE [LARGE SCALE GENOMIC DNA]</scope>
    <source>
        <strain evidence="8">Okayama-7 / 130 / ATCC MYA-4618 / FGSC 9003</strain>
    </source>
</reference>
<dbReference type="InParanoid" id="D6RNJ6"/>
<keyword evidence="8" id="KW-1185">Reference proteome</keyword>
<name>D6RNJ6_COPC7</name>
<accession>D6RNJ6</accession>
<comment type="caution">
    <text evidence="7">The sequence shown here is derived from an EMBL/GenBank/DDBJ whole genome shotgun (WGS) entry which is preliminary data.</text>
</comment>
<evidence type="ECO:0000259" key="6">
    <source>
        <dbReference type="PROSITE" id="PS51821"/>
    </source>
</evidence>
<dbReference type="OMA" id="CYISACQ"/>
<dbReference type="Pfam" id="PF11754">
    <property type="entry name" value="Velvet"/>
    <property type="match status" value="1"/>
</dbReference>
<feature type="region of interest" description="Disordered" evidence="5">
    <location>
        <begin position="61"/>
        <end position="139"/>
    </location>
</feature>
<dbReference type="Gene3D" id="2.60.40.3960">
    <property type="entry name" value="Velvet domain"/>
    <property type="match status" value="1"/>
</dbReference>
<dbReference type="InterPro" id="IPR038491">
    <property type="entry name" value="Velvet_dom_sf"/>
</dbReference>
<gene>
    <name evidence="7" type="ORF">CC1G_14883</name>
</gene>
<feature type="compositionally biased region" description="Low complexity" evidence="5">
    <location>
        <begin position="80"/>
        <end position="134"/>
    </location>
</feature>
<evidence type="ECO:0000256" key="4">
    <source>
        <dbReference type="ARBA" id="ARBA00023242"/>
    </source>
</evidence>
<keyword evidence="2" id="KW-0805">Transcription regulation</keyword>
<dbReference type="GeneID" id="9379833"/>
<dbReference type="InterPro" id="IPR021740">
    <property type="entry name" value="Velvet"/>
</dbReference>
<dbReference type="PANTHER" id="PTHR33572">
    <property type="entry name" value="SPORE DEVELOPMENT REGULATOR VOSA"/>
    <property type="match status" value="1"/>
</dbReference>
<dbReference type="OrthoDB" id="3056235at2759"/>
<evidence type="ECO:0000313" key="7">
    <source>
        <dbReference type="EMBL" id="EFI27412.1"/>
    </source>
</evidence>
<keyword evidence="4" id="KW-0539">Nucleus</keyword>
<dbReference type="Proteomes" id="UP000001861">
    <property type="component" value="Unassembled WGS sequence"/>
</dbReference>
<evidence type="ECO:0000256" key="3">
    <source>
        <dbReference type="ARBA" id="ARBA00023163"/>
    </source>
</evidence>
<dbReference type="EMBL" id="AACS02000007">
    <property type="protein sequence ID" value="EFI27412.1"/>
    <property type="molecule type" value="Genomic_DNA"/>
</dbReference>
<dbReference type="PANTHER" id="PTHR33572:SF15">
    <property type="entry name" value="VELVET DOMAIN-CONTAINING PROTEIN"/>
    <property type="match status" value="1"/>
</dbReference>
<feature type="domain" description="Velvet" evidence="6">
    <location>
        <begin position="156"/>
        <end position="289"/>
    </location>
</feature>
<dbReference type="KEGG" id="cci:CC1G_14883"/>
<dbReference type="GO" id="GO:0005634">
    <property type="term" value="C:nucleus"/>
    <property type="evidence" value="ECO:0007669"/>
    <property type="project" value="UniProtKB-SubCell"/>
</dbReference>
<dbReference type="RefSeq" id="XP_002910906.1">
    <property type="nucleotide sequence ID" value="XM_002910860.1"/>
</dbReference>
<comment type="subcellular location">
    <subcellularLocation>
        <location evidence="1">Nucleus</location>
    </subcellularLocation>
</comment>
<dbReference type="HOGENOM" id="CLU_963166_0_0_1"/>
<evidence type="ECO:0000256" key="1">
    <source>
        <dbReference type="ARBA" id="ARBA00004123"/>
    </source>
</evidence>
<keyword evidence="3" id="KW-0804">Transcription</keyword>
<organism evidence="7 8">
    <name type="scientific">Coprinopsis cinerea (strain Okayama-7 / 130 / ATCC MYA-4618 / FGSC 9003)</name>
    <name type="common">Inky cap fungus</name>
    <name type="synonym">Hormographiella aspergillata</name>
    <dbReference type="NCBI Taxonomy" id="240176"/>
    <lineage>
        <taxon>Eukaryota</taxon>
        <taxon>Fungi</taxon>
        <taxon>Dikarya</taxon>
        <taxon>Basidiomycota</taxon>
        <taxon>Agaricomycotina</taxon>
        <taxon>Agaricomycetes</taxon>
        <taxon>Agaricomycetidae</taxon>
        <taxon>Agaricales</taxon>
        <taxon>Agaricineae</taxon>
        <taxon>Psathyrellaceae</taxon>
        <taxon>Coprinopsis</taxon>
    </lineage>
</organism>